<keyword evidence="7" id="KW-1185">Reference proteome</keyword>
<name>A0A4R3MH02_9BURK</name>
<comment type="caution">
    <text evidence="6">The sequence shown here is derived from an EMBL/GenBank/DDBJ whole genome shotgun (WGS) entry which is preliminary data.</text>
</comment>
<keyword evidence="2 3" id="KW-0378">Hydrolase</keyword>
<comment type="pathway">
    <text evidence="3">Purine metabolism; IMP biosynthesis via de novo pathway; formate from 10-formyl-5,6,7,8-tetrahydrofolate: step 1/1.</text>
</comment>
<dbReference type="PRINTS" id="PR01575">
    <property type="entry name" value="FFH4HYDRLASE"/>
</dbReference>
<keyword evidence="1 3" id="KW-0554">One-carbon metabolism</keyword>
<dbReference type="InterPro" id="IPR002376">
    <property type="entry name" value="Formyl_transf_N"/>
</dbReference>
<dbReference type="Proteomes" id="UP000295525">
    <property type="component" value="Unassembled WGS sequence"/>
</dbReference>
<organism evidence="6 7">
    <name type="scientific">Paralcaligenes ureilyticus</name>
    <dbReference type="NCBI Taxonomy" id="627131"/>
    <lineage>
        <taxon>Bacteria</taxon>
        <taxon>Pseudomonadati</taxon>
        <taxon>Pseudomonadota</taxon>
        <taxon>Betaproteobacteria</taxon>
        <taxon>Burkholderiales</taxon>
        <taxon>Alcaligenaceae</taxon>
        <taxon>Paralcaligenes</taxon>
    </lineage>
</organism>
<comment type="catalytic activity">
    <reaction evidence="3">
        <text>(6R)-10-formyltetrahydrofolate + H2O = (6S)-5,6,7,8-tetrahydrofolate + formate + H(+)</text>
        <dbReference type="Rhea" id="RHEA:19833"/>
        <dbReference type="ChEBI" id="CHEBI:15377"/>
        <dbReference type="ChEBI" id="CHEBI:15378"/>
        <dbReference type="ChEBI" id="CHEBI:15740"/>
        <dbReference type="ChEBI" id="CHEBI:57453"/>
        <dbReference type="ChEBI" id="CHEBI:195366"/>
        <dbReference type="EC" id="3.5.1.10"/>
    </reaction>
</comment>
<dbReference type="EC" id="3.5.1.10" evidence="3 4"/>
<dbReference type="SUPFAM" id="SSF55021">
    <property type="entry name" value="ACT-like"/>
    <property type="match status" value="1"/>
</dbReference>
<dbReference type="InterPro" id="IPR004810">
    <property type="entry name" value="PurU"/>
</dbReference>
<dbReference type="SUPFAM" id="SSF53328">
    <property type="entry name" value="Formyltransferase"/>
    <property type="match status" value="1"/>
</dbReference>
<evidence type="ECO:0000313" key="6">
    <source>
        <dbReference type="EMBL" id="TCT10935.1"/>
    </source>
</evidence>
<dbReference type="GO" id="GO:0006730">
    <property type="term" value="P:one-carbon metabolic process"/>
    <property type="evidence" value="ECO:0007669"/>
    <property type="project" value="UniProtKB-KW"/>
</dbReference>
<evidence type="ECO:0000256" key="1">
    <source>
        <dbReference type="ARBA" id="ARBA00022563"/>
    </source>
</evidence>
<evidence type="ECO:0000256" key="4">
    <source>
        <dbReference type="NCBIfam" id="TIGR00655"/>
    </source>
</evidence>
<dbReference type="Pfam" id="PF00551">
    <property type="entry name" value="Formyl_trans_N"/>
    <property type="match status" value="1"/>
</dbReference>
<dbReference type="HAMAP" id="MF_01927">
    <property type="entry name" value="PurU"/>
    <property type="match status" value="1"/>
</dbReference>
<dbReference type="PANTHER" id="PTHR42706">
    <property type="entry name" value="FORMYLTETRAHYDROFOLATE DEFORMYLASE"/>
    <property type="match status" value="1"/>
</dbReference>
<dbReference type="InterPro" id="IPR041729">
    <property type="entry name" value="Formyl-FH4-Hydrolase_C"/>
</dbReference>
<comment type="function">
    <text evidence="3">Catalyzes the hydrolysis of 10-formyltetrahydrofolate (formyl-FH4) to formate and tetrahydrofolate (FH4).</text>
</comment>
<evidence type="ECO:0000313" key="7">
    <source>
        <dbReference type="Proteomes" id="UP000295525"/>
    </source>
</evidence>
<dbReference type="NCBIfam" id="TIGR00655">
    <property type="entry name" value="PurU"/>
    <property type="match status" value="1"/>
</dbReference>
<dbReference type="InterPro" id="IPR036477">
    <property type="entry name" value="Formyl_transf_N_sf"/>
</dbReference>
<gene>
    <name evidence="3" type="primary">purU</name>
    <name evidence="6" type="ORF">EDC26_101157</name>
</gene>
<comment type="similarity">
    <text evidence="3">Belongs to the PurU family.</text>
</comment>
<feature type="domain" description="Formyl transferase N-terminal" evidence="5">
    <location>
        <begin position="153"/>
        <end position="329"/>
    </location>
</feature>
<dbReference type="NCBIfam" id="NF004684">
    <property type="entry name" value="PRK06027.1"/>
    <property type="match status" value="1"/>
</dbReference>
<reference evidence="6 7" key="1">
    <citation type="submission" date="2019-03" db="EMBL/GenBank/DDBJ databases">
        <title>Genomic Encyclopedia of Type Strains, Phase IV (KMG-IV): sequencing the most valuable type-strain genomes for metagenomic binning, comparative biology and taxonomic classification.</title>
        <authorList>
            <person name="Goeker M."/>
        </authorList>
    </citation>
    <scope>NUCLEOTIDE SEQUENCE [LARGE SCALE GENOMIC DNA]</scope>
    <source>
        <strain evidence="6 7">DSM 24591</strain>
    </source>
</reference>
<dbReference type="CDD" id="cd08648">
    <property type="entry name" value="FMT_core_Formyl-FH4-Hydrolase_C"/>
    <property type="match status" value="1"/>
</dbReference>
<dbReference type="Gene3D" id="3.40.50.170">
    <property type="entry name" value="Formyl transferase, N-terminal domain"/>
    <property type="match status" value="1"/>
</dbReference>
<protein>
    <recommendedName>
        <fullName evidence="3 4">Formyltetrahydrofolate deformylase</fullName>
        <ecNumber evidence="3 4">3.5.1.10</ecNumber>
    </recommendedName>
    <alternativeName>
        <fullName evidence="3">Formyl-FH(4) hydrolase</fullName>
    </alternativeName>
</protein>
<dbReference type="InterPro" id="IPR044074">
    <property type="entry name" value="PurU_ACT"/>
</dbReference>
<evidence type="ECO:0000259" key="5">
    <source>
        <dbReference type="Pfam" id="PF00551"/>
    </source>
</evidence>
<proteinExistence type="inferred from homology"/>
<keyword evidence="3" id="KW-0658">Purine biosynthesis</keyword>
<dbReference type="GO" id="GO:0006189">
    <property type="term" value="P:'de novo' IMP biosynthetic process"/>
    <property type="evidence" value="ECO:0007669"/>
    <property type="project" value="UniProtKB-UniRule"/>
</dbReference>
<accession>A0A4R3MH02</accession>
<evidence type="ECO:0000256" key="3">
    <source>
        <dbReference type="HAMAP-Rule" id="MF_01927"/>
    </source>
</evidence>
<dbReference type="EMBL" id="SMAJ01000001">
    <property type="protein sequence ID" value="TCT10935.1"/>
    <property type="molecule type" value="Genomic_DNA"/>
</dbReference>
<evidence type="ECO:0000256" key="2">
    <source>
        <dbReference type="ARBA" id="ARBA00022801"/>
    </source>
</evidence>
<dbReference type="UniPathway" id="UPA00074">
    <property type="reaction ID" value="UER00170"/>
</dbReference>
<dbReference type="PANTHER" id="PTHR42706:SF1">
    <property type="entry name" value="FORMYLTETRAHYDROFOLATE DEFORMYLASE 2, MITOCHONDRIAL"/>
    <property type="match status" value="1"/>
</dbReference>
<dbReference type="Gene3D" id="3.30.70.260">
    <property type="match status" value="1"/>
</dbReference>
<dbReference type="AlphaFoldDB" id="A0A4R3MH02"/>
<feature type="active site" evidence="3">
    <location>
        <position position="292"/>
    </location>
</feature>
<sequence length="347" mass="39554">MEKSSLMYLSSGSFILFRSGAFLLYYPLHTVWQPLGLLLHETWHPQGVPLHKATTMPTDTSLPPNRAFCLNIACPSQAGEVAAVVAFLDRHHGYIDEFQVFDDKFKQRFFVRCAFHTTVQDALSLSTLQREFQQIGRQFDMEWQIYDISTKPRVLIMVSRLDHCLNDLLFRWRMNELPMDITAVASNHTLLQHLAEQHGLPFAHLPITPETKLEQEEKLLRLVDETRSDLVVLARYMQVLSPATSKKLAGRAINIHHSFLPGFKGAKPYHQAYDRGVKVIGATAHFITDDLDEGPIIEQVVERVTNAHGPDQLLTVGRDMECQALARAVKSFIERRVFINGNRTILL</sequence>
<dbReference type="GO" id="GO:0008864">
    <property type="term" value="F:formyltetrahydrofolate deformylase activity"/>
    <property type="evidence" value="ECO:0007669"/>
    <property type="project" value="UniProtKB-UniRule"/>
</dbReference>
<dbReference type="CDD" id="cd04875">
    <property type="entry name" value="ACT_F4HF-DF"/>
    <property type="match status" value="1"/>
</dbReference>
<dbReference type="InterPro" id="IPR045865">
    <property type="entry name" value="ACT-like_dom_sf"/>
</dbReference>